<dbReference type="GO" id="GO:0052907">
    <property type="term" value="F:23S rRNA (adenine(1618)-N(6))-methyltransferase activity"/>
    <property type="evidence" value="ECO:0007669"/>
    <property type="project" value="UniProtKB-EC"/>
</dbReference>
<dbReference type="HAMAP" id="MF_01848">
    <property type="entry name" value="23SrRNA_methyltr_F"/>
    <property type="match status" value="1"/>
</dbReference>
<dbReference type="OrthoDB" id="1115728at2"/>
<dbReference type="SUPFAM" id="SSF53335">
    <property type="entry name" value="S-adenosyl-L-methionine-dependent methyltransferases"/>
    <property type="match status" value="1"/>
</dbReference>
<keyword evidence="1 6" id="KW-0963">Cytoplasm</keyword>
<protein>
    <recommendedName>
        <fullName evidence="6">Ribosomal RNA large subunit methyltransferase F</fullName>
        <ecNumber evidence="6">2.1.1.181</ecNumber>
    </recommendedName>
    <alternativeName>
        <fullName evidence="6">23S rRNA mA1618 methyltransferase</fullName>
    </alternativeName>
    <alternativeName>
        <fullName evidence="6">rRNA adenine N-6-methyltransferase</fullName>
    </alternativeName>
</protein>
<comment type="function">
    <text evidence="6">Specifically methylates the adenine in position 1618 of 23S rRNA.</text>
</comment>
<comment type="subcellular location">
    <subcellularLocation>
        <location evidence="6">Cytoplasm</location>
    </subcellularLocation>
</comment>
<dbReference type="Gene3D" id="3.40.50.150">
    <property type="entry name" value="Vaccinia Virus protein VP39"/>
    <property type="match status" value="1"/>
</dbReference>
<dbReference type="eggNOG" id="COG3129">
    <property type="taxonomic scope" value="Bacteria"/>
</dbReference>
<evidence type="ECO:0000313" key="8">
    <source>
        <dbReference type="EMBL" id="GAD64237.1"/>
    </source>
</evidence>
<evidence type="ECO:0000256" key="1">
    <source>
        <dbReference type="ARBA" id="ARBA00022490"/>
    </source>
</evidence>
<dbReference type="CDD" id="cd02440">
    <property type="entry name" value="AdoMet_MTases"/>
    <property type="match status" value="1"/>
</dbReference>
<evidence type="ECO:0000256" key="3">
    <source>
        <dbReference type="ARBA" id="ARBA00022603"/>
    </source>
</evidence>
<evidence type="ECO:0000256" key="2">
    <source>
        <dbReference type="ARBA" id="ARBA00022552"/>
    </source>
</evidence>
<organism evidence="8 9">
    <name type="scientific">Aquipseudomonas alcaligenes (strain ATCC 14909 / DSM 50342 / CCUG 1425 / JCM 20561 / NBRC 14159 / NCIMB 9945 / NCTC 10367 / 1577)</name>
    <name type="common">Pseudomonas alcaligenes</name>
    <dbReference type="NCBI Taxonomy" id="1215092"/>
    <lineage>
        <taxon>Bacteria</taxon>
        <taxon>Pseudomonadati</taxon>
        <taxon>Pseudomonadota</taxon>
        <taxon>Gammaproteobacteria</taxon>
        <taxon>Pseudomonadales</taxon>
        <taxon>Pseudomonadaceae</taxon>
        <taxon>Aquipseudomonas</taxon>
    </lineage>
</organism>
<dbReference type="EC" id="2.1.1.181" evidence="6"/>
<dbReference type="InterPro" id="IPR016909">
    <property type="entry name" value="rRNA_lsu_MeTfrase_F"/>
</dbReference>
<keyword evidence="3 6" id="KW-0489">Methyltransferase</keyword>
<comment type="similarity">
    <text evidence="6">Belongs to the methyltransferase superfamily. METTL16/RlmF family.</text>
</comment>
<keyword evidence="9" id="KW-1185">Reference proteome</keyword>
<dbReference type="PANTHER" id="PTHR13393:SF0">
    <property type="entry name" value="RNA N6-ADENOSINE-METHYLTRANSFERASE METTL16"/>
    <property type="match status" value="1"/>
</dbReference>
<gene>
    <name evidence="6 8" type="primary">rlmF</name>
    <name evidence="8" type="ORF">PA6_034_00790</name>
</gene>
<accession>U2ZT35</accession>
<dbReference type="GO" id="GO:0005737">
    <property type="term" value="C:cytoplasm"/>
    <property type="evidence" value="ECO:0007669"/>
    <property type="project" value="UniProtKB-SubCell"/>
</dbReference>
<sequence>MPAPPAEPPVMRQKSHPPRQPKAIAKGQLHPRNRHQGRYDFPRLIEASPELGRFVILNPYGKQSIDFADPEAVRVFNRALMRQLYGIAHWDIPPGYLCPPIPGRADYLHGLADLLAESSDGAIARGKGVRVLDIGTGANCIYPLLGHSDYGWRFVGSDIDPVALAAARSIVQANGLGDAIELRQQHEPQHIFQGLLASDERFTLTLCNPPFHASAAEAASGSTRKWKNLGKLDPKRKLPVLNFGGQSNELWCAGGEVAFLRRMARESATAAGQVLWFSSLVSKAGNLAAFNAALQQAGALKVRQVDMAQGNKQSRFVAWTFHDVAARRAWLKGIADSTPN</sequence>
<dbReference type="GO" id="GO:0070475">
    <property type="term" value="P:rRNA base methylation"/>
    <property type="evidence" value="ECO:0007669"/>
    <property type="project" value="TreeGrafter"/>
</dbReference>
<dbReference type="STRING" id="43263.A0T30_17360"/>
<comment type="catalytic activity">
    <reaction evidence="6">
        <text>adenosine(1618) in 23S rRNA + S-adenosyl-L-methionine = N(6)-methyladenosine(1618) in 23S rRNA + S-adenosyl-L-homocysteine + H(+)</text>
        <dbReference type="Rhea" id="RHEA:16497"/>
        <dbReference type="Rhea" id="RHEA-COMP:10229"/>
        <dbReference type="Rhea" id="RHEA-COMP:10231"/>
        <dbReference type="ChEBI" id="CHEBI:15378"/>
        <dbReference type="ChEBI" id="CHEBI:57856"/>
        <dbReference type="ChEBI" id="CHEBI:59789"/>
        <dbReference type="ChEBI" id="CHEBI:74411"/>
        <dbReference type="ChEBI" id="CHEBI:74449"/>
        <dbReference type="EC" id="2.1.1.181"/>
    </reaction>
</comment>
<proteinExistence type="inferred from homology"/>
<feature type="region of interest" description="Disordered" evidence="7">
    <location>
        <begin position="1"/>
        <end position="35"/>
    </location>
</feature>
<dbReference type="RefSeq" id="WP_021702319.1">
    <property type="nucleotide sequence ID" value="NZ_BATI01000034.1"/>
</dbReference>
<dbReference type="InterPro" id="IPR010286">
    <property type="entry name" value="METTL16/RlmF"/>
</dbReference>
<evidence type="ECO:0000256" key="4">
    <source>
        <dbReference type="ARBA" id="ARBA00022679"/>
    </source>
</evidence>
<dbReference type="EMBL" id="BATI01000034">
    <property type="protein sequence ID" value="GAD64237.1"/>
    <property type="molecule type" value="Genomic_DNA"/>
</dbReference>
<evidence type="ECO:0000256" key="7">
    <source>
        <dbReference type="SAM" id="MobiDB-lite"/>
    </source>
</evidence>
<evidence type="ECO:0000256" key="5">
    <source>
        <dbReference type="ARBA" id="ARBA00022691"/>
    </source>
</evidence>
<comment type="caution">
    <text evidence="8">The sequence shown here is derived from an EMBL/GenBank/DDBJ whole genome shotgun (WGS) entry which is preliminary data.</text>
</comment>
<evidence type="ECO:0000313" key="9">
    <source>
        <dbReference type="Proteomes" id="UP000016560"/>
    </source>
</evidence>
<dbReference type="Proteomes" id="UP000016560">
    <property type="component" value="Unassembled WGS sequence"/>
</dbReference>
<keyword evidence="4 6" id="KW-0808">Transferase</keyword>
<evidence type="ECO:0000256" key="6">
    <source>
        <dbReference type="HAMAP-Rule" id="MF_01848"/>
    </source>
</evidence>
<dbReference type="PIRSF" id="PIRSF029038">
    <property type="entry name" value="Mtase_YbiN_prd"/>
    <property type="match status" value="1"/>
</dbReference>
<dbReference type="PANTHER" id="PTHR13393">
    <property type="entry name" value="SAM-DEPENDENT METHYLTRANSFERASE"/>
    <property type="match status" value="1"/>
</dbReference>
<dbReference type="Pfam" id="PF05971">
    <property type="entry name" value="Methyltransf_10"/>
    <property type="match status" value="1"/>
</dbReference>
<keyword evidence="2 6" id="KW-0698">rRNA processing</keyword>
<dbReference type="InterPro" id="IPR029063">
    <property type="entry name" value="SAM-dependent_MTases_sf"/>
</dbReference>
<keyword evidence="5 6" id="KW-0949">S-adenosyl-L-methionine</keyword>
<dbReference type="AlphaFoldDB" id="U2ZT35"/>
<reference evidence="8" key="1">
    <citation type="submission" date="2024-09" db="EMBL/GenBank/DDBJ databases">
        <title>Whole genome shotgun sequence of Pseudomonas alcaligenes NBRC 14159.</title>
        <authorList>
            <person name="Yoshida I."/>
            <person name="Hosoyama A."/>
            <person name="Tsuchikane K."/>
            <person name="Noguchi M."/>
            <person name="Hirakata S."/>
            <person name="Ando Y."/>
            <person name="Ohji S."/>
            <person name="Yamazoe A."/>
            <person name="Yamazaki S."/>
            <person name="Fujita N."/>
        </authorList>
    </citation>
    <scope>NUCLEOTIDE SEQUENCE</scope>
    <source>
        <strain evidence="8">NBRC 14159</strain>
    </source>
</reference>
<dbReference type="NCBIfam" id="NF008725">
    <property type="entry name" value="PRK11727.1"/>
    <property type="match status" value="1"/>
</dbReference>
<name>U2ZT35_AQUA1</name>